<evidence type="ECO:0000256" key="9">
    <source>
        <dbReference type="ARBA" id="ARBA00022777"/>
    </source>
</evidence>
<dbReference type="PRINTS" id="PR00344">
    <property type="entry name" value="BCTRLSENSOR"/>
</dbReference>
<evidence type="ECO:0000256" key="2">
    <source>
        <dbReference type="ARBA" id="ARBA00004651"/>
    </source>
</evidence>
<keyword evidence="9 17" id="KW-0418">Kinase</keyword>
<dbReference type="PANTHER" id="PTHR45528">
    <property type="entry name" value="SENSOR HISTIDINE KINASE CPXA"/>
    <property type="match status" value="1"/>
</dbReference>
<evidence type="ECO:0000256" key="10">
    <source>
        <dbReference type="ARBA" id="ARBA00022840"/>
    </source>
</evidence>
<dbReference type="Gene3D" id="1.10.287.130">
    <property type="match status" value="1"/>
</dbReference>
<evidence type="ECO:0000256" key="3">
    <source>
        <dbReference type="ARBA" id="ARBA00012438"/>
    </source>
</evidence>
<keyword evidence="13 14" id="KW-0472">Membrane</keyword>
<dbReference type="SMART" id="SM00388">
    <property type="entry name" value="HisKA"/>
    <property type="match status" value="1"/>
</dbReference>
<dbReference type="SUPFAM" id="SSF55874">
    <property type="entry name" value="ATPase domain of HSP90 chaperone/DNA topoisomerase II/histidine kinase"/>
    <property type="match status" value="1"/>
</dbReference>
<keyword evidence="8" id="KW-0547">Nucleotide-binding</keyword>
<keyword evidence="12" id="KW-0902">Two-component regulatory system</keyword>
<dbReference type="InterPro" id="IPR036890">
    <property type="entry name" value="HATPase_C_sf"/>
</dbReference>
<proteinExistence type="predicted"/>
<evidence type="ECO:0000256" key="8">
    <source>
        <dbReference type="ARBA" id="ARBA00022741"/>
    </source>
</evidence>
<dbReference type="RefSeq" id="WP_191811579.1">
    <property type="nucleotide sequence ID" value="NZ_JACSPV010000010.1"/>
</dbReference>
<evidence type="ECO:0000256" key="13">
    <source>
        <dbReference type="ARBA" id="ARBA00023136"/>
    </source>
</evidence>
<dbReference type="InterPro" id="IPR036097">
    <property type="entry name" value="HisK_dim/P_sf"/>
</dbReference>
<dbReference type="Pfam" id="PF02518">
    <property type="entry name" value="HATPase_c"/>
    <property type="match status" value="1"/>
</dbReference>
<evidence type="ECO:0000256" key="6">
    <source>
        <dbReference type="ARBA" id="ARBA00022679"/>
    </source>
</evidence>
<comment type="subcellular location">
    <subcellularLocation>
        <location evidence="2">Cell membrane</location>
        <topology evidence="2">Multi-pass membrane protein</topology>
    </subcellularLocation>
</comment>
<evidence type="ECO:0000256" key="5">
    <source>
        <dbReference type="ARBA" id="ARBA00022553"/>
    </source>
</evidence>
<dbReference type="Pfam" id="PF00672">
    <property type="entry name" value="HAMP"/>
    <property type="match status" value="1"/>
</dbReference>
<keyword evidence="10" id="KW-0067">ATP-binding</keyword>
<evidence type="ECO:0000256" key="12">
    <source>
        <dbReference type="ARBA" id="ARBA00023012"/>
    </source>
</evidence>
<name>A0ABR8VJR1_9BACI</name>
<evidence type="ECO:0000313" key="17">
    <source>
        <dbReference type="EMBL" id="MBD8005005.1"/>
    </source>
</evidence>
<evidence type="ECO:0000256" key="4">
    <source>
        <dbReference type="ARBA" id="ARBA00022475"/>
    </source>
</evidence>
<dbReference type="InterPro" id="IPR050398">
    <property type="entry name" value="HssS/ArlS-like"/>
</dbReference>
<dbReference type="Proteomes" id="UP000648182">
    <property type="component" value="Unassembled WGS sequence"/>
</dbReference>
<dbReference type="InterPro" id="IPR003660">
    <property type="entry name" value="HAMP_dom"/>
</dbReference>
<accession>A0ABR8VJR1</accession>
<keyword evidence="5" id="KW-0597">Phosphoprotein</keyword>
<dbReference type="Gene3D" id="6.10.340.10">
    <property type="match status" value="1"/>
</dbReference>
<dbReference type="PROSITE" id="PS50109">
    <property type="entry name" value="HIS_KIN"/>
    <property type="match status" value="1"/>
</dbReference>
<dbReference type="InterPro" id="IPR003594">
    <property type="entry name" value="HATPase_dom"/>
</dbReference>
<keyword evidence="4" id="KW-1003">Cell membrane</keyword>
<keyword evidence="6" id="KW-0808">Transferase</keyword>
<dbReference type="Pfam" id="PF00512">
    <property type="entry name" value="HisKA"/>
    <property type="match status" value="1"/>
</dbReference>
<dbReference type="SUPFAM" id="SSF158472">
    <property type="entry name" value="HAMP domain-like"/>
    <property type="match status" value="1"/>
</dbReference>
<dbReference type="EC" id="2.7.13.3" evidence="3"/>
<sequence>MKLQTKINLYSAVMFIVLLLIINTSIYFTFSRMMFDSELKRVTGEVKQTVPGISQAKASIPIKDLLRAHMPVNSMLQIVNADGTPGPAVTSTGQEMLREAPVTFTNKEQKKIVEYTNTPYAFVSIPIIWNDGEVAELQLTQSLESTANNLTILKFVLSAITILASIPVFFSARLLSNFIVSPIKSLIKTMKEVQESGHYKRIELRKQSKDELYQLGETFNNMIGQLELNHEKQEQFISNASHELKTPLTVIEAYANLLKRRGKEAPELFDESVEAIQMESHRMKDLIEQFLLLAKHDEQWKVEQKEIQLNSFIEESIRSFRAAFKREIQLKTMEDITIKTDSQKLKQIFYILMDNAQKYSDAPIQVNIRMMNQKALIEIIDQGIGIPKEELEKVFDRFYRVEESRSRKSGGFGLGLSLAKELADVINAEINLISKEGSGTTAQLKIETGLSSNSHNESV</sequence>
<protein>
    <recommendedName>
        <fullName evidence="3">histidine kinase</fullName>
        <ecNumber evidence="3">2.7.13.3</ecNumber>
    </recommendedName>
</protein>
<dbReference type="CDD" id="cd00075">
    <property type="entry name" value="HATPase"/>
    <property type="match status" value="1"/>
</dbReference>
<feature type="domain" description="HAMP" evidence="16">
    <location>
        <begin position="177"/>
        <end position="231"/>
    </location>
</feature>
<feature type="transmembrane region" description="Helical" evidence="14">
    <location>
        <begin position="7"/>
        <end position="30"/>
    </location>
</feature>
<keyword evidence="18" id="KW-1185">Reference proteome</keyword>
<dbReference type="InterPro" id="IPR004358">
    <property type="entry name" value="Sig_transdc_His_kin-like_C"/>
</dbReference>
<dbReference type="EMBL" id="JACSPV010000010">
    <property type="protein sequence ID" value="MBD8005005.1"/>
    <property type="molecule type" value="Genomic_DNA"/>
</dbReference>
<evidence type="ECO:0000256" key="1">
    <source>
        <dbReference type="ARBA" id="ARBA00000085"/>
    </source>
</evidence>
<dbReference type="SMART" id="SM00387">
    <property type="entry name" value="HATPase_c"/>
    <property type="match status" value="1"/>
</dbReference>
<reference evidence="17 18" key="1">
    <citation type="submission" date="2020-08" db="EMBL/GenBank/DDBJ databases">
        <title>A Genomic Blueprint of the Chicken Gut Microbiome.</title>
        <authorList>
            <person name="Gilroy R."/>
            <person name="Ravi A."/>
            <person name="Getino M."/>
            <person name="Pursley I."/>
            <person name="Horton D.L."/>
            <person name="Alikhan N.-F."/>
            <person name="Baker D."/>
            <person name="Gharbi K."/>
            <person name="Hall N."/>
            <person name="Watson M."/>
            <person name="Adriaenssens E.M."/>
            <person name="Foster-Nyarko E."/>
            <person name="Jarju S."/>
            <person name="Secka A."/>
            <person name="Antonio M."/>
            <person name="Oren A."/>
            <person name="Chaudhuri R."/>
            <person name="La Ragione R.M."/>
            <person name="Hildebrand F."/>
            <person name="Pallen M.J."/>
        </authorList>
    </citation>
    <scope>NUCLEOTIDE SEQUENCE [LARGE SCALE GENOMIC DNA]</scope>
    <source>
        <strain evidence="17 18">Sa1BUA2</strain>
    </source>
</reference>
<keyword evidence="11 14" id="KW-1133">Transmembrane helix</keyword>
<dbReference type="SMART" id="SM00304">
    <property type="entry name" value="HAMP"/>
    <property type="match status" value="1"/>
</dbReference>
<dbReference type="PANTHER" id="PTHR45528:SF12">
    <property type="entry name" value="SENSOR HISTIDINE KINASE ARSS"/>
    <property type="match status" value="1"/>
</dbReference>
<dbReference type="PROSITE" id="PS50885">
    <property type="entry name" value="HAMP"/>
    <property type="match status" value="1"/>
</dbReference>
<evidence type="ECO:0000256" key="11">
    <source>
        <dbReference type="ARBA" id="ARBA00022989"/>
    </source>
</evidence>
<dbReference type="GO" id="GO:0016301">
    <property type="term" value="F:kinase activity"/>
    <property type="evidence" value="ECO:0007669"/>
    <property type="project" value="UniProtKB-KW"/>
</dbReference>
<dbReference type="CDD" id="cd00082">
    <property type="entry name" value="HisKA"/>
    <property type="match status" value="1"/>
</dbReference>
<dbReference type="Gene3D" id="3.30.565.10">
    <property type="entry name" value="Histidine kinase-like ATPase, C-terminal domain"/>
    <property type="match status" value="1"/>
</dbReference>
<keyword evidence="7 14" id="KW-0812">Transmembrane</keyword>
<dbReference type="CDD" id="cd06225">
    <property type="entry name" value="HAMP"/>
    <property type="match status" value="1"/>
</dbReference>
<comment type="catalytic activity">
    <reaction evidence="1">
        <text>ATP + protein L-histidine = ADP + protein N-phospho-L-histidine.</text>
        <dbReference type="EC" id="2.7.13.3"/>
    </reaction>
</comment>
<evidence type="ECO:0000259" key="16">
    <source>
        <dbReference type="PROSITE" id="PS50885"/>
    </source>
</evidence>
<comment type="caution">
    <text evidence="17">The sequence shown here is derived from an EMBL/GenBank/DDBJ whole genome shotgun (WGS) entry which is preliminary data.</text>
</comment>
<dbReference type="SUPFAM" id="SSF47384">
    <property type="entry name" value="Homodimeric domain of signal transducing histidine kinase"/>
    <property type="match status" value="1"/>
</dbReference>
<evidence type="ECO:0000256" key="14">
    <source>
        <dbReference type="SAM" id="Phobius"/>
    </source>
</evidence>
<evidence type="ECO:0000259" key="15">
    <source>
        <dbReference type="PROSITE" id="PS50109"/>
    </source>
</evidence>
<gene>
    <name evidence="17" type="ORF">H9631_07920</name>
</gene>
<dbReference type="InterPro" id="IPR003661">
    <property type="entry name" value="HisK_dim/P_dom"/>
</dbReference>
<feature type="domain" description="Histidine kinase" evidence="15">
    <location>
        <begin position="239"/>
        <end position="450"/>
    </location>
</feature>
<evidence type="ECO:0000313" key="18">
    <source>
        <dbReference type="Proteomes" id="UP000648182"/>
    </source>
</evidence>
<organism evidence="17 18">
    <name type="scientific">Bacillus norwichensis</name>
    <dbReference type="NCBI Taxonomy" id="2762217"/>
    <lineage>
        <taxon>Bacteria</taxon>
        <taxon>Bacillati</taxon>
        <taxon>Bacillota</taxon>
        <taxon>Bacilli</taxon>
        <taxon>Bacillales</taxon>
        <taxon>Bacillaceae</taxon>
        <taxon>Bacillus</taxon>
    </lineage>
</organism>
<evidence type="ECO:0000256" key="7">
    <source>
        <dbReference type="ARBA" id="ARBA00022692"/>
    </source>
</evidence>
<dbReference type="InterPro" id="IPR005467">
    <property type="entry name" value="His_kinase_dom"/>
</dbReference>